<proteinExistence type="predicted"/>
<dbReference type="AlphaFoldDB" id="A0AAU7VUH0"/>
<dbReference type="PANTHER" id="PTHR43798:SF24">
    <property type="entry name" value="CIS-3-ALKYL-4-ALKYLOXETAN-2-ONE DECARBOXYLASE"/>
    <property type="match status" value="1"/>
</dbReference>
<dbReference type="EMBL" id="CP158357">
    <property type="protein sequence ID" value="XBX76949.1"/>
    <property type="molecule type" value="Genomic_DNA"/>
</dbReference>
<accession>A0AAU7VUH0</accession>
<organism evidence="2">
    <name type="scientific">Microbacterium sp. A8/3-1</name>
    <dbReference type="NCBI Taxonomy" id="3160749"/>
    <lineage>
        <taxon>Bacteria</taxon>
        <taxon>Bacillati</taxon>
        <taxon>Actinomycetota</taxon>
        <taxon>Actinomycetes</taxon>
        <taxon>Micrococcales</taxon>
        <taxon>Microbacteriaceae</taxon>
        <taxon>Microbacterium</taxon>
    </lineage>
</organism>
<evidence type="ECO:0000259" key="1">
    <source>
        <dbReference type="Pfam" id="PF00561"/>
    </source>
</evidence>
<dbReference type="InterPro" id="IPR050266">
    <property type="entry name" value="AB_hydrolase_sf"/>
</dbReference>
<dbReference type="Gene3D" id="3.40.50.1820">
    <property type="entry name" value="alpha/beta hydrolase"/>
    <property type="match status" value="1"/>
</dbReference>
<dbReference type="SUPFAM" id="SSF53474">
    <property type="entry name" value="alpha/beta-Hydrolases"/>
    <property type="match status" value="1"/>
</dbReference>
<name>A0AAU7VUH0_9MICO</name>
<dbReference type="InterPro" id="IPR000073">
    <property type="entry name" value="AB_hydrolase_1"/>
</dbReference>
<sequence length="291" mass="31907">MTTPRTQVAVDCDGIRIAAEVRGSGSPVLLLHGYPETKAMWDDVAEALAADHTVVAADLRGYGDSAKPRGDHYAKREMARDQVTLMRELGFPRFAVAGHDRGGRVAHRMALDHADAVSALAVLDIVPTLHMFENVDRAMATAYFHWFFLARDDGMPEALIGADREAWLRSRFTGRRHDGDRLPDAYDEYRRCFDIDTVFASGADYRAAATVDLDHDRADREAGRTVACPTVALWGAHSYVGRNFDVLATWAPYAPGVTGAPIEADHYLAEEAPESTAAALREFFAVTEVAA</sequence>
<dbReference type="GO" id="GO:0016020">
    <property type="term" value="C:membrane"/>
    <property type="evidence" value="ECO:0007669"/>
    <property type="project" value="TreeGrafter"/>
</dbReference>
<dbReference type="Pfam" id="PF00561">
    <property type="entry name" value="Abhydrolase_1"/>
    <property type="match status" value="1"/>
</dbReference>
<evidence type="ECO:0000313" key="2">
    <source>
        <dbReference type="EMBL" id="XBX76949.1"/>
    </source>
</evidence>
<protein>
    <submittedName>
        <fullName evidence="2">Alpha/beta hydrolase</fullName>
    </submittedName>
</protein>
<dbReference type="RefSeq" id="WP_350350521.1">
    <property type="nucleotide sequence ID" value="NZ_CP158357.1"/>
</dbReference>
<dbReference type="GO" id="GO:0016787">
    <property type="term" value="F:hydrolase activity"/>
    <property type="evidence" value="ECO:0007669"/>
    <property type="project" value="UniProtKB-KW"/>
</dbReference>
<keyword evidence="2" id="KW-0378">Hydrolase</keyword>
<gene>
    <name evidence="2" type="ORF">ABS642_13615</name>
</gene>
<dbReference type="InterPro" id="IPR029058">
    <property type="entry name" value="AB_hydrolase_fold"/>
</dbReference>
<feature type="domain" description="AB hydrolase-1" evidence="1">
    <location>
        <begin position="27"/>
        <end position="147"/>
    </location>
</feature>
<dbReference type="PANTHER" id="PTHR43798">
    <property type="entry name" value="MONOACYLGLYCEROL LIPASE"/>
    <property type="match status" value="1"/>
</dbReference>
<reference evidence="2" key="1">
    <citation type="submission" date="2024-06" db="EMBL/GenBank/DDBJ databases">
        <title>Draft genome sequence of Microbacterium sp. strain A8/3-1, isolated from Oxytropis tragacanthoides Fisch. ex DC. Root nodules in the Altai region of Russia.</title>
        <authorList>
            <person name="Sazanova A."/>
            <person name="Guro P."/>
            <person name="Kuznetsova I."/>
            <person name="Belimov A."/>
            <person name="Safronova V."/>
        </authorList>
    </citation>
    <scope>NUCLEOTIDE SEQUENCE</scope>
    <source>
        <strain evidence="2">A8/3-1</strain>
    </source>
</reference>